<protein>
    <submittedName>
        <fullName evidence="1">Uncharacterized protein</fullName>
    </submittedName>
</protein>
<dbReference type="EnsemblPlants" id="AVESA.00010b.r2.4AG0607650.1">
    <property type="protein sequence ID" value="AVESA.00010b.r2.4AG0607650.1.CDS"/>
    <property type="gene ID" value="AVESA.00010b.r2.4AG0607650"/>
</dbReference>
<sequence>MSWGRMRPTGSCPRPKPVPPPPPTPTPTPVVVIDGDDDDGGGDDSEVFIIKDAAEIARTAAACNSKKGNSSGSNVINLDDDDEDEEEEEEEEEEGGRGDRAGPSTVGAGSPAATTPPGHAIPRNRYGLDYVSDSEQSDLSEGSDSDSDSDSESDGSSDCEILPSRKLWEKAASRRTVPHEPPQRKDGRASTSASSAESSTHNDERDAENFSASEGPLDDNIYEYFRYAFNPSEPSRTSGAMYGAGPSSVPNVQECPMDDVPNRTKTEDRNPTCSLNPDTAGNDEATHSCKDPVPEKAPEKSHPPPADETLNPEGYTGYSFVSKNRVFPACSADWKDSSRLFVSTPERMDEKIPECSLPLKDLVDDSEQLAVVRDGPDFQDGLIGAREKHKESDEYKRAQEEEWASRQRQLAIQAEEAQEAKRLRKRKKAEALRLLDVEKRQKQRIEEVRETQRKSEEDTQLKEQCRGAVRLELENVERTCRDVSSILRALGIPVEGGEVKAAFKRAALKFHPDRVSRKDIYEQVKAEETFKFISRFKEKLKL</sequence>
<dbReference type="Proteomes" id="UP001732700">
    <property type="component" value="Chromosome 4A"/>
</dbReference>
<name>A0ACD5WAF5_AVESA</name>
<evidence type="ECO:0000313" key="2">
    <source>
        <dbReference type="Proteomes" id="UP001732700"/>
    </source>
</evidence>
<reference evidence="1" key="1">
    <citation type="submission" date="2021-05" db="EMBL/GenBank/DDBJ databases">
        <authorList>
            <person name="Scholz U."/>
            <person name="Mascher M."/>
            <person name="Fiebig A."/>
        </authorList>
    </citation>
    <scope>NUCLEOTIDE SEQUENCE [LARGE SCALE GENOMIC DNA]</scope>
</reference>
<evidence type="ECO:0000313" key="1">
    <source>
        <dbReference type="EnsemblPlants" id="AVESA.00010b.r2.4AG0607650.1.CDS"/>
    </source>
</evidence>
<accession>A0ACD5WAF5</accession>
<keyword evidence="2" id="KW-1185">Reference proteome</keyword>
<proteinExistence type="predicted"/>
<organism evidence="1 2">
    <name type="scientific">Avena sativa</name>
    <name type="common">Oat</name>
    <dbReference type="NCBI Taxonomy" id="4498"/>
    <lineage>
        <taxon>Eukaryota</taxon>
        <taxon>Viridiplantae</taxon>
        <taxon>Streptophyta</taxon>
        <taxon>Embryophyta</taxon>
        <taxon>Tracheophyta</taxon>
        <taxon>Spermatophyta</taxon>
        <taxon>Magnoliopsida</taxon>
        <taxon>Liliopsida</taxon>
        <taxon>Poales</taxon>
        <taxon>Poaceae</taxon>
        <taxon>BOP clade</taxon>
        <taxon>Pooideae</taxon>
        <taxon>Poodae</taxon>
        <taxon>Poeae</taxon>
        <taxon>Poeae Chloroplast Group 1 (Aveneae type)</taxon>
        <taxon>Aveninae</taxon>
        <taxon>Avena</taxon>
    </lineage>
</organism>
<reference evidence="1" key="2">
    <citation type="submission" date="2025-09" db="UniProtKB">
        <authorList>
            <consortium name="EnsemblPlants"/>
        </authorList>
    </citation>
    <scope>IDENTIFICATION</scope>
</reference>